<dbReference type="FunFam" id="3.90.850.10:FF:000002">
    <property type="entry name" value="2-hydroxyhepta-2,4-diene-1,7-dioate isomerase"/>
    <property type="match status" value="1"/>
</dbReference>
<dbReference type="RefSeq" id="WP_006942379.1">
    <property type="nucleotide sequence ID" value="NZ_GL538208.1"/>
</dbReference>
<evidence type="ECO:0000313" key="5">
    <source>
        <dbReference type="Proteomes" id="UP000003195"/>
    </source>
</evidence>
<dbReference type="PANTHER" id="PTHR11820">
    <property type="entry name" value="ACYLPYRUVASE"/>
    <property type="match status" value="1"/>
</dbReference>
<accession>E2ZC66</accession>
<sequence length="300" mass="32878">MEIRKLVTFEDAGFVQWGVLTPDEKSVYSAIALEEAFFTPLPETLSEFIAQGPEGLLALADSLEQNERTEAVQPKTLDTVHILTPLPDTIHNILCVGKNYCEHIAEFDKVTTVEKPKYPVFFTKSATSLIGPDDTIDLHENVTSEVDYEGELAVIIGKTGTDIPEHEAMDYVYGFTILNDVTARDLQRRHQQWFHGKSLNTFCPVGPYILLRDAAPDIFNIVTKVNGEVRQDASTDDLIFTVPTLISQLSSGTTLSCGDIIATGTPAGVGVGFNPPRYLKSGDSIEITISSIGTLKNTVK</sequence>
<dbReference type="InterPro" id="IPR036663">
    <property type="entry name" value="Fumarylacetoacetase_C_sf"/>
</dbReference>
<organism evidence="4 5">
    <name type="scientific">Megasphaera micronuciformis F0359</name>
    <dbReference type="NCBI Taxonomy" id="706434"/>
    <lineage>
        <taxon>Bacteria</taxon>
        <taxon>Bacillati</taxon>
        <taxon>Bacillota</taxon>
        <taxon>Negativicutes</taxon>
        <taxon>Veillonellales</taxon>
        <taxon>Veillonellaceae</taxon>
        <taxon>Megasphaera</taxon>
    </lineage>
</organism>
<feature type="domain" description="Fumarylacetoacetase-like C-terminal" evidence="3">
    <location>
        <begin position="93"/>
        <end position="299"/>
    </location>
</feature>
<evidence type="ECO:0000256" key="2">
    <source>
        <dbReference type="ARBA" id="ARBA00022723"/>
    </source>
</evidence>
<keyword evidence="5" id="KW-1185">Reference proteome</keyword>
<dbReference type="GO" id="GO:0019752">
    <property type="term" value="P:carboxylic acid metabolic process"/>
    <property type="evidence" value="ECO:0007669"/>
    <property type="project" value="UniProtKB-ARBA"/>
</dbReference>
<reference evidence="4 5" key="1">
    <citation type="submission" date="2010-08" db="EMBL/GenBank/DDBJ databases">
        <authorList>
            <person name="Weinstock G."/>
            <person name="Sodergren E."/>
            <person name="Clifton S."/>
            <person name="Fulton L."/>
            <person name="Fulton B."/>
            <person name="Courtney L."/>
            <person name="Fronick C."/>
            <person name="Harrison M."/>
            <person name="Strong C."/>
            <person name="Farmer C."/>
            <person name="Delahaunty K."/>
            <person name="Markovic C."/>
            <person name="Hall O."/>
            <person name="Minx P."/>
            <person name="Tomlinson C."/>
            <person name="Mitreva M."/>
            <person name="Hou S."/>
            <person name="Chen J."/>
            <person name="Wollam A."/>
            <person name="Pepin K.H."/>
            <person name="Johnson M."/>
            <person name="Bhonagiri V."/>
            <person name="Zhang X."/>
            <person name="Suruliraj S."/>
            <person name="Warren W."/>
            <person name="Chinwalla A."/>
            <person name="Mardis E.R."/>
            <person name="Wilson R.K."/>
        </authorList>
    </citation>
    <scope>NUCLEOTIDE SEQUENCE [LARGE SCALE GENOMIC DNA]</scope>
    <source>
        <strain evidence="4 5">F0359</strain>
    </source>
</reference>
<protein>
    <submittedName>
        <fullName evidence="4">FAH family protein</fullName>
    </submittedName>
</protein>
<comment type="similarity">
    <text evidence="1">Belongs to the FAH family.</text>
</comment>
<dbReference type="AlphaFoldDB" id="E2ZC66"/>
<dbReference type="GO" id="GO:0046872">
    <property type="term" value="F:metal ion binding"/>
    <property type="evidence" value="ECO:0007669"/>
    <property type="project" value="UniProtKB-KW"/>
</dbReference>
<dbReference type="InterPro" id="IPR011234">
    <property type="entry name" value="Fumarylacetoacetase-like_C"/>
</dbReference>
<dbReference type="HOGENOM" id="CLU_028458_3_1_9"/>
<dbReference type="GO" id="GO:0018773">
    <property type="term" value="F:acetylpyruvate hydrolase activity"/>
    <property type="evidence" value="ECO:0007669"/>
    <property type="project" value="TreeGrafter"/>
</dbReference>
<comment type="caution">
    <text evidence="4">The sequence shown here is derived from an EMBL/GenBank/DDBJ whole genome shotgun (WGS) entry which is preliminary data.</text>
</comment>
<dbReference type="OrthoDB" id="9805307at2"/>
<evidence type="ECO:0000256" key="1">
    <source>
        <dbReference type="ARBA" id="ARBA00010211"/>
    </source>
</evidence>
<evidence type="ECO:0000259" key="3">
    <source>
        <dbReference type="Pfam" id="PF01557"/>
    </source>
</evidence>
<dbReference type="PANTHER" id="PTHR11820:SF7">
    <property type="entry name" value="ACYLPYRUVASE FAHD1, MITOCHONDRIAL"/>
    <property type="match status" value="1"/>
</dbReference>
<dbReference type="Pfam" id="PF01557">
    <property type="entry name" value="FAA_hydrolase"/>
    <property type="match status" value="1"/>
</dbReference>
<dbReference type="eggNOG" id="COG0179">
    <property type="taxonomic scope" value="Bacteria"/>
</dbReference>
<dbReference type="Gene3D" id="3.90.850.10">
    <property type="entry name" value="Fumarylacetoacetase-like, C-terminal domain"/>
    <property type="match status" value="1"/>
</dbReference>
<dbReference type="GO" id="GO:0016853">
    <property type="term" value="F:isomerase activity"/>
    <property type="evidence" value="ECO:0007669"/>
    <property type="project" value="UniProtKB-ARBA"/>
</dbReference>
<dbReference type="SUPFAM" id="SSF56529">
    <property type="entry name" value="FAH"/>
    <property type="match status" value="1"/>
</dbReference>
<dbReference type="EMBL" id="AECS01000037">
    <property type="protein sequence ID" value="EFQ04053.1"/>
    <property type="molecule type" value="Genomic_DNA"/>
</dbReference>
<proteinExistence type="inferred from homology"/>
<dbReference type="STRING" id="706434.HMPREF9429_01236"/>
<gene>
    <name evidence="4" type="ORF">HMPREF9429_01236</name>
</gene>
<keyword evidence="2" id="KW-0479">Metal-binding</keyword>
<evidence type="ECO:0000313" key="4">
    <source>
        <dbReference type="EMBL" id="EFQ04053.1"/>
    </source>
</evidence>
<dbReference type="Proteomes" id="UP000003195">
    <property type="component" value="Unassembled WGS sequence"/>
</dbReference>
<name>E2ZC66_9FIRM</name>